<evidence type="ECO:0000256" key="4">
    <source>
        <dbReference type="ARBA" id="ARBA00023180"/>
    </source>
</evidence>
<dbReference type="AlphaFoldDB" id="A0A4U6T2Y6"/>
<keyword evidence="4" id="KW-0325">Glycoprotein</keyword>
<protein>
    <recommendedName>
        <fullName evidence="7">GDSL esterase/lipase</fullName>
    </recommendedName>
</protein>
<dbReference type="CDD" id="cd01837">
    <property type="entry name" value="SGNH_plant_lipase_like"/>
    <property type="match status" value="1"/>
</dbReference>
<dbReference type="SUPFAM" id="SSF52266">
    <property type="entry name" value="SGNH hydrolase"/>
    <property type="match status" value="1"/>
</dbReference>
<gene>
    <name evidence="5" type="ORF">SEVIR_9G396800v2</name>
</gene>
<proteinExistence type="inferred from homology"/>
<reference evidence="5" key="1">
    <citation type="submission" date="2019-03" db="EMBL/GenBank/DDBJ databases">
        <title>WGS assembly of Setaria viridis.</title>
        <authorList>
            <person name="Huang P."/>
            <person name="Jenkins J."/>
            <person name="Grimwood J."/>
            <person name="Barry K."/>
            <person name="Healey A."/>
            <person name="Mamidi S."/>
            <person name="Sreedasyam A."/>
            <person name="Shu S."/>
            <person name="Feldman M."/>
            <person name="Wu J."/>
            <person name="Yu Y."/>
            <person name="Chen C."/>
            <person name="Johnson J."/>
            <person name="Rokhsar D."/>
            <person name="Baxter I."/>
            <person name="Schmutz J."/>
            <person name="Brutnell T."/>
            <person name="Kellogg E."/>
        </authorList>
    </citation>
    <scope>NUCLEOTIDE SEQUENCE [LARGE SCALE GENOMIC DNA]</scope>
</reference>
<dbReference type="InterPro" id="IPR001087">
    <property type="entry name" value="GDSL"/>
</dbReference>
<accession>A0A4U6T2Y6</accession>
<dbReference type="PANTHER" id="PTHR22835">
    <property type="entry name" value="ZINC FINGER FYVE DOMAIN CONTAINING PROTEIN"/>
    <property type="match status" value="1"/>
</dbReference>
<sequence length="418" mass="45826">MQQIHRECVRKLICFLFARSLICKLRLADSQTPMGSSSMARVVPLLLLLLLVVWPCPAASAGRNDDPPGASCYKRLFSLGDSITDAGNLASVAPNTSVLAFPYGETFFRRPTGRFCDGRLIVDFIAEALKLPFLTPFLAGKTAADFRQGANFAVSGATALSQQFFKDMGLDLAILPPFSLDVQLEWFKRVLHLLGPTEKERQDIMSSSLFLLGEIGINDYNHPFFQNRSFVDEIRPLVPKVIEKIENATKVLFGLGAKTIVVPGTIPMGCMPRYLTMFQSDNPGDYDAAGCIRWLNDFAEEHNRALRRMLGQLRPPDDHPGVAVVYADYYGAILEITRNPLKHGFRKDVALTACCGDGGPHNSGTLIACNATSVLCPDPSRHISWDGVHLTEAAYQFVAGGVLDGPYAAPPILSKCRC</sequence>
<organism evidence="5 6">
    <name type="scientific">Setaria viridis</name>
    <name type="common">Green bristlegrass</name>
    <name type="synonym">Setaria italica subsp. viridis</name>
    <dbReference type="NCBI Taxonomy" id="4556"/>
    <lineage>
        <taxon>Eukaryota</taxon>
        <taxon>Viridiplantae</taxon>
        <taxon>Streptophyta</taxon>
        <taxon>Embryophyta</taxon>
        <taxon>Tracheophyta</taxon>
        <taxon>Spermatophyta</taxon>
        <taxon>Magnoliopsida</taxon>
        <taxon>Liliopsida</taxon>
        <taxon>Poales</taxon>
        <taxon>Poaceae</taxon>
        <taxon>PACMAD clade</taxon>
        <taxon>Panicoideae</taxon>
        <taxon>Panicodae</taxon>
        <taxon>Paniceae</taxon>
        <taxon>Cenchrinae</taxon>
        <taxon>Setaria</taxon>
    </lineage>
</organism>
<keyword evidence="3" id="KW-0378">Hydrolase</keyword>
<dbReference type="OMA" id="WFKSVLN"/>
<name>A0A4U6T2Y6_SETVI</name>
<evidence type="ECO:0000313" key="6">
    <source>
        <dbReference type="Proteomes" id="UP000298652"/>
    </source>
</evidence>
<dbReference type="Pfam" id="PF00657">
    <property type="entry name" value="Lipase_GDSL"/>
    <property type="match status" value="1"/>
</dbReference>
<evidence type="ECO:0000256" key="2">
    <source>
        <dbReference type="ARBA" id="ARBA00022729"/>
    </source>
</evidence>
<dbReference type="EMBL" id="CM016560">
    <property type="protein sequence ID" value="TKV95949.1"/>
    <property type="molecule type" value="Genomic_DNA"/>
</dbReference>
<evidence type="ECO:0008006" key="7">
    <source>
        <dbReference type="Google" id="ProtNLM"/>
    </source>
</evidence>
<dbReference type="GO" id="GO:0016788">
    <property type="term" value="F:hydrolase activity, acting on ester bonds"/>
    <property type="evidence" value="ECO:0007669"/>
    <property type="project" value="InterPro"/>
</dbReference>
<evidence type="ECO:0000256" key="1">
    <source>
        <dbReference type="ARBA" id="ARBA00008668"/>
    </source>
</evidence>
<keyword evidence="2" id="KW-0732">Signal</keyword>
<evidence type="ECO:0000313" key="5">
    <source>
        <dbReference type="EMBL" id="TKV95949.1"/>
    </source>
</evidence>
<keyword evidence="6" id="KW-1185">Reference proteome</keyword>
<dbReference type="InterPro" id="IPR035669">
    <property type="entry name" value="SGNH_plant_lipase-like"/>
</dbReference>
<evidence type="ECO:0000256" key="3">
    <source>
        <dbReference type="ARBA" id="ARBA00022801"/>
    </source>
</evidence>
<dbReference type="Gene3D" id="3.40.50.1110">
    <property type="entry name" value="SGNH hydrolase"/>
    <property type="match status" value="1"/>
</dbReference>
<dbReference type="InterPro" id="IPR036514">
    <property type="entry name" value="SGNH_hydro_sf"/>
</dbReference>
<dbReference type="Proteomes" id="UP000298652">
    <property type="component" value="Chromosome 9"/>
</dbReference>
<comment type="similarity">
    <text evidence="1">Belongs to the 'GDSL' lipolytic enzyme family.</text>
</comment>
<dbReference type="PANTHER" id="PTHR22835:SF498">
    <property type="entry name" value="GDSL-LIKE LIPASE_ACYLHYDROLASE FAMILY PROTEIN, EXPRESSED"/>
    <property type="match status" value="1"/>
</dbReference>
<dbReference type="Gramene" id="TKV95949">
    <property type="protein sequence ID" value="TKV95949"/>
    <property type="gene ID" value="SEVIR_9G396800v2"/>
</dbReference>